<dbReference type="GO" id="GO:0006979">
    <property type="term" value="P:response to oxidative stress"/>
    <property type="evidence" value="ECO:0007669"/>
    <property type="project" value="TreeGrafter"/>
</dbReference>
<feature type="compositionally biased region" description="Basic and acidic residues" evidence="6">
    <location>
        <begin position="139"/>
        <end position="153"/>
    </location>
</feature>
<feature type="compositionally biased region" description="Low complexity" evidence="6">
    <location>
        <begin position="559"/>
        <end position="576"/>
    </location>
</feature>
<evidence type="ECO:0000256" key="3">
    <source>
        <dbReference type="ARBA" id="ARBA00006731"/>
    </source>
</evidence>
<sequence>MGQTHSQEPVSTEELSARLTQSFATKCLTPLELYIFKAVFKAHAHSSSDLAHWPQQTLTSFLNLPTNPGLPISHVIFQLAAYVGAFPFPSGAPAILTNEALLRVVVVLTGRHAKVLRSDRHMWEREIWRGLAVMDRGLEVEKSRKDEPQKQDESSSAVGYEIDQPLDDDEEEDDGEDELVLAAFDAMDATAAFAHGERSNVQHAVVPTDNFLTVIMFLLLIAPLGAQEGLKKYTADLDEELLQDLRYRAHAILTSFGTESHAGISYKIFRRVIASTLPNLFDPLKNLFEHFFYPPDFDLSKKAKEFKPSSTEDEKDKENKDTKAAEIKKSRPLLPDPIGELITHPILSQLSFVLPSSILYHNMSLLYSGSEDGFSMPTFQSSVFNWQSPTILIVSGSILTQANSSTQSRQFSTSLPYKRLKPSVPESTPVTYAAYIPVPWKQTHKAPFGTRDIILFQLTPQHDVFRTSGLGLSFAYFNRHPAAYSGLGFGSPLAEESISNAARAARRGSGDDTLPLGPVSLHIDDSLTYAVFTHDAKSGGGAFAPSMLPASCRLEPSSSELEVPLPSSLTSPVTSPGAPPEPSRTHPRRSPQTSWQDIFAIDALEVYGLGGVEVAAQQERARVWEDREAARRRGINLRTGDIDADRELLKLAGLVGQGQSGGSMG</sequence>
<feature type="region of interest" description="Disordered" evidence="6">
    <location>
        <begin position="304"/>
        <end position="329"/>
    </location>
</feature>
<dbReference type="GO" id="GO:0005634">
    <property type="term" value="C:nucleus"/>
    <property type="evidence" value="ECO:0007669"/>
    <property type="project" value="TreeGrafter"/>
</dbReference>
<evidence type="ECO:0000256" key="6">
    <source>
        <dbReference type="SAM" id="MobiDB-lite"/>
    </source>
</evidence>
<evidence type="ECO:0000256" key="2">
    <source>
        <dbReference type="ARBA" id="ARBA00004496"/>
    </source>
</evidence>
<evidence type="ECO:0000256" key="5">
    <source>
        <dbReference type="ARBA" id="ARBA00022490"/>
    </source>
</evidence>
<dbReference type="OrthoDB" id="289228at2759"/>
<reference evidence="8" key="1">
    <citation type="journal article" date="2020" name="Stud. Mycol.">
        <title>101 Dothideomycetes genomes: a test case for predicting lifestyles and emergence of pathogens.</title>
        <authorList>
            <person name="Haridas S."/>
            <person name="Albert R."/>
            <person name="Binder M."/>
            <person name="Bloem J."/>
            <person name="Labutti K."/>
            <person name="Salamov A."/>
            <person name="Andreopoulos B."/>
            <person name="Baker S."/>
            <person name="Barry K."/>
            <person name="Bills G."/>
            <person name="Bluhm B."/>
            <person name="Cannon C."/>
            <person name="Castanera R."/>
            <person name="Culley D."/>
            <person name="Daum C."/>
            <person name="Ezra D."/>
            <person name="Gonzalez J."/>
            <person name="Henrissat B."/>
            <person name="Kuo A."/>
            <person name="Liang C."/>
            <person name="Lipzen A."/>
            <person name="Lutzoni F."/>
            <person name="Magnuson J."/>
            <person name="Mondo S."/>
            <person name="Nolan M."/>
            <person name="Ohm R."/>
            <person name="Pangilinan J."/>
            <person name="Park H.-J."/>
            <person name="Ramirez L."/>
            <person name="Alfaro M."/>
            <person name="Sun H."/>
            <person name="Tritt A."/>
            <person name="Yoshinaga Y."/>
            <person name="Zwiers L.-H."/>
            <person name="Turgeon B."/>
            <person name="Goodwin S."/>
            <person name="Spatafora J."/>
            <person name="Crous P."/>
            <person name="Grigoriev I."/>
        </authorList>
    </citation>
    <scope>NUCLEOTIDE SEQUENCE</scope>
    <source>
        <strain evidence="8">CBS 115976</strain>
    </source>
</reference>
<dbReference type="EMBL" id="MU004241">
    <property type="protein sequence ID" value="KAF2664986.1"/>
    <property type="molecule type" value="Genomic_DNA"/>
</dbReference>
<dbReference type="SMART" id="SM00584">
    <property type="entry name" value="TLDc"/>
    <property type="match status" value="1"/>
</dbReference>
<evidence type="ECO:0000313" key="9">
    <source>
        <dbReference type="Proteomes" id="UP000799302"/>
    </source>
</evidence>
<evidence type="ECO:0000256" key="4">
    <source>
        <dbReference type="ARBA" id="ARBA00015163"/>
    </source>
</evidence>
<dbReference type="GO" id="GO:0005737">
    <property type="term" value="C:cytoplasm"/>
    <property type="evidence" value="ECO:0007669"/>
    <property type="project" value="UniProtKB-SubCell"/>
</dbReference>
<proteinExistence type="inferred from homology"/>
<dbReference type="PROSITE" id="PS51886">
    <property type="entry name" value="TLDC"/>
    <property type="match status" value="1"/>
</dbReference>
<dbReference type="AlphaFoldDB" id="A0A6A6TZZ4"/>
<protein>
    <recommendedName>
        <fullName evidence="4">Restriction of telomere capping protein 5</fullName>
    </recommendedName>
</protein>
<gene>
    <name evidence="8" type="ORF">BT63DRAFT_428934</name>
</gene>
<keyword evidence="9" id="KW-1185">Reference proteome</keyword>
<evidence type="ECO:0000259" key="7">
    <source>
        <dbReference type="PROSITE" id="PS51886"/>
    </source>
</evidence>
<dbReference type="InterPro" id="IPR006571">
    <property type="entry name" value="TLDc_dom"/>
</dbReference>
<feature type="region of interest" description="Disordered" evidence="6">
    <location>
        <begin position="559"/>
        <end position="593"/>
    </location>
</feature>
<evidence type="ECO:0000256" key="1">
    <source>
        <dbReference type="ARBA" id="ARBA00002738"/>
    </source>
</evidence>
<feature type="compositionally biased region" description="Acidic residues" evidence="6">
    <location>
        <begin position="164"/>
        <end position="175"/>
    </location>
</feature>
<dbReference type="PANTHER" id="PTHR23354:SF130">
    <property type="entry name" value="RESTRICTION OF TELOMERE CAPPING PROTEIN 5"/>
    <property type="match status" value="1"/>
</dbReference>
<accession>A0A6A6TZZ4</accession>
<feature type="domain" description="TLDc" evidence="7">
    <location>
        <begin position="340"/>
        <end position="610"/>
    </location>
</feature>
<dbReference type="PANTHER" id="PTHR23354">
    <property type="entry name" value="NUCLEOLAR PROTEIN 7/ESTROGEN RECEPTOR COACTIVATOR-RELATED"/>
    <property type="match status" value="1"/>
</dbReference>
<evidence type="ECO:0000313" key="8">
    <source>
        <dbReference type="EMBL" id="KAF2664986.1"/>
    </source>
</evidence>
<organism evidence="8 9">
    <name type="scientific">Microthyrium microscopicum</name>
    <dbReference type="NCBI Taxonomy" id="703497"/>
    <lineage>
        <taxon>Eukaryota</taxon>
        <taxon>Fungi</taxon>
        <taxon>Dikarya</taxon>
        <taxon>Ascomycota</taxon>
        <taxon>Pezizomycotina</taxon>
        <taxon>Dothideomycetes</taxon>
        <taxon>Dothideomycetes incertae sedis</taxon>
        <taxon>Microthyriales</taxon>
        <taxon>Microthyriaceae</taxon>
        <taxon>Microthyrium</taxon>
    </lineage>
</organism>
<feature type="region of interest" description="Disordered" evidence="6">
    <location>
        <begin position="139"/>
        <end position="175"/>
    </location>
</feature>
<comment type="similarity">
    <text evidence="3">Belongs to the RTC5 family.</text>
</comment>
<comment type="subcellular location">
    <subcellularLocation>
        <location evidence="2">Cytoplasm</location>
    </subcellularLocation>
</comment>
<dbReference type="Pfam" id="PF07534">
    <property type="entry name" value="TLD"/>
    <property type="match status" value="1"/>
</dbReference>
<name>A0A6A6TZZ4_9PEZI</name>
<keyword evidence="5" id="KW-0963">Cytoplasm</keyword>
<dbReference type="Proteomes" id="UP000799302">
    <property type="component" value="Unassembled WGS sequence"/>
</dbReference>
<comment type="function">
    <text evidence="1">May be involved in a process influencing telomere capping.</text>
</comment>